<dbReference type="RefSeq" id="WP_093923752.1">
    <property type="nucleotide sequence ID" value="NZ_FOMW01000006.1"/>
</dbReference>
<dbReference type="InterPro" id="IPR033248">
    <property type="entry name" value="Transketolase_C"/>
</dbReference>
<dbReference type="InterPro" id="IPR003016">
    <property type="entry name" value="2-oxoA_DH_lipoyl-BS"/>
</dbReference>
<dbReference type="InterPro" id="IPR009014">
    <property type="entry name" value="Transketo_C/PFOR_II"/>
</dbReference>
<sequence length="460" mass="49695">MAIEILMPALSPTMEEGTLAKWLVKEGDTVSSGDILAEIETDKATMEFEAVDEGTIGKILIAEGSEGVKVNTPIAVLLEEGDSADDMNTSAPAKAESKDQAASDDAKAPAAQGHSQPKPAAPADATPDWPEGTTLKQQTVREALRDGMAEEMRRDENVFLMGEEVAEYQGAYKISQGLLDEFGAKRVIDTPITEHGFAGIGVGAAFGGLRPIVEFMTFNFAMQAMDQIINSAAKTLYMSGGQMGAPMVFRGPNGAAARVGAQHSQDYAAWFMQIPGLKVAMPYSASDYKGLMKTAIRDPNPVIFLENEILYGRSFDVPDMDDYTVPFGKARIWREGSDVTIVSFGIGMSYALEAADKLAEEGIEAEVIDLRTLRPMDTESILRSVKKTNRCVTVEEGWPQGSVGSYISSVIMQEAFDYLDAPVINCTGKDVPMPYAANLEKHALVTTNEVIEAVKKVTYK</sequence>
<dbReference type="PROSITE" id="PS50968">
    <property type="entry name" value="BIOTINYL_LIPOYL"/>
    <property type="match status" value="1"/>
</dbReference>
<evidence type="ECO:0000256" key="6">
    <source>
        <dbReference type="ARBA" id="ARBA00022823"/>
    </source>
</evidence>
<comment type="catalytic activity">
    <reaction evidence="11">
        <text>N(6)-[(R)-lipoyl]-L-lysyl-[protein] + pyruvate + H(+) = N(6)-[(R)-S(8)-acetyldihydrolipoyl]-L-lysyl-[protein] + CO2</text>
        <dbReference type="Rhea" id="RHEA:19189"/>
        <dbReference type="Rhea" id="RHEA-COMP:10474"/>
        <dbReference type="Rhea" id="RHEA-COMP:10478"/>
        <dbReference type="ChEBI" id="CHEBI:15361"/>
        <dbReference type="ChEBI" id="CHEBI:15378"/>
        <dbReference type="ChEBI" id="CHEBI:16526"/>
        <dbReference type="ChEBI" id="CHEBI:83099"/>
        <dbReference type="ChEBI" id="CHEBI:83111"/>
        <dbReference type="EC" id="1.2.4.1"/>
    </reaction>
</comment>
<comment type="cofactor">
    <cofactor evidence="2 11">
        <name>thiamine diphosphate</name>
        <dbReference type="ChEBI" id="CHEBI:58937"/>
    </cofactor>
</comment>
<dbReference type="InterPro" id="IPR027110">
    <property type="entry name" value="PDHB_mito-type"/>
</dbReference>
<dbReference type="Pfam" id="PF02780">
    <property type="entry name" value="Transketolase_C"/>
    <property type="match status" value="1"/>
</dbReference>
<dbReference type="Pfam" id="PF00364">
    <property type="entry name" value="Biotin_lipoyl"/>
    <property type="match status" value="1"/>
</dbReference>
<evidence type="ECO:0000256" key="2">
    <source>
        <dbReference type="ARBA" id="ARBA00001964"/>
    </source>
</evidence>
<dbReference type="EC" id="1.2.4.1" evidence="4 11"/>
<evidence type="ECO:0000256" key="12">
    <source>
        <dbReference type="SAM" id="MobiDB-lite"/>
    </source>
</evidence>
<evidence type="ECO:0000256" key="8">
    <source>
        <dbReference type="ARBA" id="ARBA00023052"/>
    </source>
</evidence>
<dbReference type="GO" id="GO:0004739">
    <property type="term" value="F:pyruvate dehydrogenase (acetyl-transferring) activity"/>
    <property type="evidence" value="ECO:0007669"/>
    <property type="project" value="UniProtKB-UniRule"/>
</dbReference>
<feature type="region of interest" description="Disordered" evidence="12">
    <location>
        <begin position="82"/>
        <end position="136"/>
    </location>
</feature>
<dbReference type="AlphaFoldDB" id="A0A1I1ZN92"/>
<keyword evidence="9 11" id="KW-0670">Pyruvate</keyword>
<dbReference type="FunFam" id="3.40.50.920:FF:000001">
    <property type="entry name" value="Pyruvate dehydrogenase E1 beta subunit"/>
    <property type="match status" value="1"/>
</dbReference>
<feature type="domain" description="Lipoyl-binding" evidence="13">
    <location>
        <begin position="2"/>
        <end position="78"/>
    </location>
</feature>
<feature type="compositionally biased region" description="Basic and acidic residues" evidence="12">
    <location>
        <begin position="95"/>
        <end position="107"/>
    </location>
</feature>
<organism evidence="14 15">
    <name type="scientific">Sulfitobacter brevis</name>
    <dbReference type="NCBI Taxonomy" id="74348"/>
    <lineage>
        <taxon>Bacteria</taxon>
        <taxon>Pseudomonadati</taxon>
        <taxon>Pseudomonadota</taxon>
        <taxon>Alphaproteobacteria</taxon>
        <taxon>Rhodobacterales</taxon>
        <taxon>Roseobacteraceae</taxon>
        <taxon>Sulfitobacter</taxon>
    </lineage>
</organism>
<gene>
    <name evidence="14" type="ORF">SAMN04488523_106199</name>
</gene>
<evidence type="ECO:0000259" key="13">
    <source>
        <dbReference type="PROSITE" id="PS50968"/>
    </source>
</evidence>
<evidence type="ECO:0000313" key="14">
    <source>
        <dbReference type="EMBL" id="SFE33092.1"/>
    </source>
</evidence>
<dbReference type="STRING" id="74348.SAMN04488523_106199"/>
<dbReference type="Proteomes" id="UP000198977">
    <property type="component" value="Unassembled WGS sequence"/>
</dbReference>
<comment type="cofactor">
    <cofactor evidence="1">
        <name>(R)-lipoate</name>
        <dbReference type="ChEBI" id="CHEBI:83088"/>
    </cofactor>
</comment>
<dbReference type="PANTHER" id="PTHR11624">
    <property type="entry name" value="DEHYDROGENASE RELATED"/>
    <property type="match status" value="1"/>
</dbReference>
<dbReference type="NCBIfam" id="NF008854">
    <property type="entry name" value="PRK11892.1"/>
    <property type="match status" value="1"/>
</dbReference>
<dbReference type="SUPFAM" id="SSF52922">
    <property type="entry name" value="TK C-terminal domain-like"/>
    <property type="match status" value="1"/>
</dbReference>
<dbReference type="CDD" id="cd07036">
    <property type="entry name" value="TPP_PYR_E1-PDHc-beta_like"/>
    <property type="match status" value="1"/>
</dbReference>
<keyword evidence="8 11" id="KW-0786">Thiamine pyrophosphate</keyword>
<protein>
    <recommendedName>
        <fullName evidence="5 11">Pyruvate dehydrogenase E1 component subunit beta</fullName>
        <ecNumber evidence="4 11">1.2.4.1</ecNumber>
    </recommendedName>
</protein>
<keyword evidence="15" id="KW-1185">Reference proteome</keyword>
<evidence type="ECO:0000256" key="11">
    <source>
        <dbReference type="RuleBase" id="RU364074"/>
    </source>
</evidence>
<dbReference type="FunFam" id="3.40.50.970:FF:000001">
    <property type="entry name" value="Pyruvate dehydrogenase E1 beta subunit"/>
    <property type="match status" value="1"/>
</dbReference>
<evidence type="ECO:0000313" key="15">
    <source>
        <dbReference type="Proteomes" id="UP000198977"/>
    </source>
</evidence>
<dbReference type="InterPro" id="IPR011053">
    <property type="entry name" value="Single_hybrid_motif"/>
</dbReference>
<name>A0A1I1ZN92_9RHOB</name>
<dbReference type="Gene3D" id="3.40.50.970">
    <property type="match status" value="1"/>
</dbReference>
<dbReference type="PANTHER" id="PTHR11624:SF96">
    <property type="entry name" value="PYRUVATE DEHYDROGENASE E1 COMPONENT SUBUNIT BETA, MITOCHONDRIAL"/>
    <property type="match status" value="1"/>
</dbReference>
<evidence type="ECO:0000256" key="10">
    <source>
        <dbReference type="ARBA" id="ARBA00025211"/>
    </source>
</evidence>
<dbReference type="SMART" id="SM00861">
    <property type="entry name" value="Transket_pyr"/>
    <property type="match status" value="1"/>
</dbReference>
<dbReference type="OrthoDB" id="9780894at2"/>
<dbReference type="GO" id="GO:0006086">
    <property type="term" value="P:pyruvate decarboxylation to acetyl-CoA"/>
    <property type="evidence" value="ECO:0007669"/>
    <property type="project" value="InterPro"/>
</dbReference>
<evidence type="ECO:0000256" key="1">
    <source>
        <dbReference type="ARBA" id="ARBA00001938"/>
    </source>
</evidence>
<keyword evidence="6" id="KW-0450">Lipoyl</keyword>
<dbReference type="NCBIfam" id="NF006667">
    <property type="entry name" value="PRK09212.1"/>
    <property type="match status" value="1"/>
</dbReference>
<comment type="function">
    <text evidence="10">The pyruvate dehydrogenase complex catalyzes the overall conversion of pyruvate to acetyl-CoA and CO(2). It contains multiple copies of three enzymatic components: pyruvate dehydrogenase (E1), dihydrolipoamide acetyltransferase (E2) and lipoamide dehydrogenase (E3).</text>
</comment>
<evidence type="ECO:0000256" key="9">
    <source>
        <dbReference type="ARBA" id="ARBA00023317"/>
    </source>
</evidence>
<dbReference type="CDD" id="cd06849">
    <property type="entry name" value="lipoyl_domain"/>
    <property type="match status" value="1"/>
</dbReference>
<evidence type="ECO:0000256" key="5">
    <source>
        <dbReference type="ARBA" id="ARBA00016138"/>
    </source>
</evidence>
<evidence type="ECO:0000256" key="3">
    <source>
        <dbReference type="ARBA" id="ARBA00011870"/>
    </source>
</evidence>
<evidence type="ECO:0000256" key="4">
    <source>
        <dbReference type="ARBA" id="ARBA00012281"/>
    </source>
</evidence>
<dbReference type="SUPFAM" id="SSF52518">
    <property type="entry name" value="Thiamin diphosphate-binding fold (THDP-binding)"/>
    <property type="match status" value="1"/>
</dbReference>
<dbReference type="InterPro" id="IPR029061">
    <property type="entry name" value="THDP-binding"/>
</dbReference>
<comment type="function">
    <text evidence="11">The pyruvate dehydrogenase complex catalyzes the overall conversion of pyruvate to acetyl-CoA and CO2.</text>
</comment>
<dbReference type="InterPro" id="IPR000089">
    <property type="entry name" value="Biotin_lipoyl"/>
</dbReference>
<proteinExistence type="predicted"/>
<comment type="subunit">
    <text evidence="3">Heterodimer of an alpha and a beta chain.</text>
</comment>
<dbReference type="InterPro" id="IPR005475">
    <property type="entry name" value="Transketolase-like_Pyr-bd"/>
</dbReference>
<dbReference type="Pfam" id="PF02779">
    <property type="entry name" value="Transket_pyr"/>
    <property type="match status" value="1"/>
</dbReference>
<dbReference type="EMBL" id="FOMW01000006">
    <property type="protein sequence ID" value="SFE33092.1"/>
    <property type="molecule type" value="Genomic_DNA"/>
</dbReference>
<feature type="compositionally biased region" description="Low complexity" evidence="12">
    <location>
        <begin position="108"/>
        <end position="130"/>
    </location>
</feature>
<dbReference type="Gene3D" id="2.40.50.100">
    <property type="match status" value="1"/>
</dbReference>
<evidence type="ECO:0000256" key="7">
    <source>
        <dbReference type="ARBA" id="ARBA00023002"/>
    </source>
</evidence>
<reference evidence="14 15" key="1">
    <citation type="submission" date="2016-10" db="EMBL/GenBank/DDBJ databases">
        <authorList>
            <person name="de Groot N.N."/>
        </authorList>
    </citation>
    <scope>NUCLEOTIDE SEQUENCE [LARGE SCALE GENOMIC DNA]</scope>
    <source>
        <strain evidence="14 15">DSM 11443</strain>
    </source>
</reference>
<keyword evidence="7 11" id="KW-0560">Oxidoreductase</keyword>
<accession>A0A1I1ZN92</accession>
<dbReference type="SUPFAM" id="SSF51230">
    <property type="entry name" value="Single hybrid motif"/>
    <property type="match status" value="1"/>
</dbReference>
<dbReference type="Gene3D" id="3.40.50.920">
    <property type="match status" value="1"/>
</dbReference>
<dbReference type="PROSITE" id="PS00189">
    <property type="entry name" value="LIPOYL"/>
    <property type="match status" value="1"/>
</dbReference>
<dbReference type="FunFam" id="2.40.50.100:FF:000010">
    <property type="entry name" value="Acetyltransferase component of pyruvate dehydrogenase complex"/>
    <property type="match status" value="1"/>
</dbReference>